<dbReference type="PANTHER" id="PTHR32071">
    <property type="entry name" value="TRANSCRIPTIONAL REGULATORY PROTEIN"/>
    <property type="match status" value="1"/>
</dbReference>
<dbReference type="InterPro" id="IPR009057">
    <property type="entry name" value="Homeodomain-like_sf"/>
</dbReference>
<keyword evidence="4" id="KW-0805">Transcription regulation</keyword>
<dbReference type="Gene3D" id="1.10.10.60">
    <property type="entry name" value="Homeodomain-like"/>
    <property type="match status" value="1"/>
</dbReference>
<evidence type="ECO:0000256" key="3">
    <source>
        <dbReference type="ARBA" id="ARBA00023012"/>
    </source>
</evidence>
<organism evidence="8 9">
    <name type="scientific">Caldovatus aquaticus</name>
    <dbReference type="NCBI Taxonomy" id="2865671"/>
    <lineage>
        <taxon>Bacteria</taxon>
        <taxon>Pseudomonadati</taxon>
        <taxon>Pseudomonadota</taxon>
        <taxon>Alphaproteobacteria</taxon>
        <taxon>Acetobacterales</taxon>
        <taxon>Roseomonadaceae</taxon>
        <taxon>Caldovatus</taxon>
    </lineage>
</organism>
<gene>
    <name evidence="8" type="ORF">K1J50_02470</name>
</gene>
<dbReference type="PROSITE" id="PS50045">
    <property type="entry name" value="SIGMA54_INTERACT_4"/>
    <property type="match status" value="1"/>
</dbReference>
<dbReference type="SUPFAM" id="SSF46689">
    <property type="entry name" value="Homeodomain-like"/>
    <property type="match status" value="1"/>
</dbReference>
<dbReference type="InterPro" id="IPR002078">
    <property type="entry name" value="Sigma_54_int"/>
</dbReference>
<dbReference type="Pfam" id="PF02954">
    <property type="entry name" value="HTH_8"/>
    <property type="match status" value="1"/>
</dbReference>
<dbReference type="SUPFAM" id="SSF52540">
    <property type="entry name" value="P-loop containing nucleoside triphosphate hydrolases"/>
    <property type="match status" value="1"/>
</dbReference>
<evidence type="ECO:0000256" key="1">
    <source>
        <dbReference type="ARBA" id="ARBA00022741"/>
    </source>
</evidence>
<comment type="caution">
    <text evidence="8">The sequence shown here is derived from an EMBL/GenBank/DDBJ whole genome shotgun (WGS) entry which is preliminary data.</text>
</comment>
<dbReference type="PRINTS" id="PR01590">
    <property type="entry name" value="HTHFIS"/>
</dbReference>
<evidence type="ECO:0000256" key="2">
    <source>
        <dbReference type="ARBA" id="ARBA00022840"/>
    </source>
</evidence>
<dbReference type="SMART" id="SM00382">
    <property type="entry name" value="AAA"/>
    <property type="match status" value="1"/>
</dbReference>
<feature type="region of interest" description="Disordered" evidence="6">
    <location>
        <begin position="250"/>
        <end position="271"/>
    </location>
</feature>
<dbReference type="PANTHER" id="PTHR32071:SF113">
    <property type="entry name" value="ALGINATE BIOSYNTHESIS TRANSCRIPTIONAL REGULATORY PROTEIN ALGB"/>
    <property type="match status" value="1"/>
</dbReference>
<dbReference type="InterPro" id="IPR025944">
    <property type="entry name" value="Sigma_54_int_dom_CS"/>
</dbReference>
<dbReference type="EMBL" id="JAHZUY010000003">
    <property type="protein sequence ID" value="MBW8268342.1"/>
    <property type="molecule type" value="Genomic_DNA"/>
</dbReference>
<evidence type="ECO:0000256" key="5">
    <source>
        <dbReference type="ARBA" id="ARBA00023163"/>
    </source>
</evidence>
<keyword evidence="9" id="KW-1185">Reference proteome</keyword>
<dbReference type="InterPro" id="IPR002197">
    <property type="entry name" value="HTH_Fis"/>
</dbReference>
<reference evidence="8 9" key="1">
    <citation type="submission" date="2021-08" db="EMBL/GenBank/DDBJ databases">
        <title>Caldovatus sediminis gen. nov., sp. nov., a moderately thermophilic bacterium isolated from a hot spring.</title>
        <authorList>
            <person name="Hu C.-J."/>
            <person name="Li W.-J."/>
            <person name="Xian W.-D."/>
        </authorList>
    </citation>
    <scope>NUCLEOTIDE SEQUENCE [LARGE SCALE GENOMIC DNA]</scope>
    <source>
        <strain evidence="8 9">SYSU G05006</strain>
    </source>
</reference>
<proteinExistence type="predicted"/>
<dbReference type="CDD" id="cd00009">
    <property type="entry name" value="AAA"/>
    <property type="match status" value="1"/>
</dbReference>
<sequence>MIGASPVMLEVFEKLRRFATVDAPVLLCGESGTGKELAARAIHERSARAKGPFVAINCAGLPPSLVSAELFGHEKGAFTGAVERRIGHIEMARGGTLFLDEIGDLPLEIQGHLLRFLQDRRIVRVGGRESIPVDVRVIAATNVPLLTAIRERRFREDLYYRLAVLTLELPPLRARGADLELLSQAFLQRIAAETRRPIEGFEPEALEAMRAYPWPGNVRQLIAVIRRAVVMASGPRIRLQDLALEPADLVANDEPLPPRKGGRRTTGGSEQEKELLASALRRSNHCVAAAARLLGVSRVTFYRMLRRNGIALPRQTREDDS</sequence>
<keyword evidence="5" id="KW-0804">Transcription</keyword>
<dbReference type="InterPro" id="IPR003593">
    <property type="entry name" value="AAA+_ATPase"/>
</dbReference>
<evidence type="ECO:0000256" key="6">
    <source>
        <dbReference type="SAM" id="MobiDB-lite"/>
    </source>
</evidence>
<dbReference type="Pfam" id="PF25601">
    <property type="entry name" value="AAA_lid_14"/>
    <property type="match status" value="1"/>
</dbReference>
<feature type="domain" description="Sigma-54 factor interaction" evidence="7">
    <location>
        <begin position="1"/>
        <end position="230"/>
    </location>
</feature>
<evidence type="ECO:0000313" key="8">
    <source>
        <dbReference type="EMBL" id="MBW8268342.1"/>
    </source>
</evidence>
<evidence type="ECO:0000256" key="4">
    <source>
        <dbReference type="ARBA" id="ARBA00023015"/>
    </source>
</evidence>
<dbReference type="Gene3D" id="1.10.8.60">
    <property type="match status" value="1"/>
</dbReference>
<keyword evidence="1" id="KW-0547">Nucleotide-binding</keyword>
<dbReference type="InterPro" id="IPR027417">
    <property type="entry name" value="P-loop_NTPase"/>
</dbReference>
<dbReference type="InterPro" id="IPR058031">
    <property type="entry name" value="AAA_lid_NorR"/>
</dbReference>
<evidence type="ECO:0000313" key="9">
    <source>
        <dbReference type="Proteomes" id="UP001519924"/>
    </source>
</evidence>
<dbReference type="Proteomes" id="UP001519924">
    <property type="component" value="Unassembled WGS sequence"/>
</dbReference>
<dbReference type="Pfam" id="PF00158">
    <property type="entry name" value="Sigma54_activat"/>
    <property type="match status" value="1"/>
</dbReference>
<name>A0ABS7F056_9PROT</name>
<dbReference type="PROSITE" id="PS00688">
    <property type="entry name" value="SIGMA54_INTERACT_3"/>
    <property type="match status" value="1"/>
</dbReference>
<accession>A0ABS7F056</accession>
<dbReference type="Gene3D" id="3.40.50.300">
    <property type="entry name" value="P-loop containing nucleotide triphosphate hydrolases"/>
    <property type="match status" value="1"/>
</dbReference>
<protein>
    <submittedName>
        <fullName evidence="8">Sigma-54 dependent transcriptional regulator</fullName>
    </submittedName>
</protein>
<evidence type="ECO:0000259" key="7">
    <source>
        <dbReference type="PROSITE" id="PS50045"/>
    </source>
</evidence>
<keyword evidence="2" id="KW-0067">ATP-binding</keyword>
<keyword evidence="3" id="KW-0902">Two-component regulatory system</keyword>